<reference evidence="1 2" key="1">
    <citation type="submission" date="2017-01" db="EMBL/GenBank/DDBJ databases">
        <authorList>
            <consortium name="Urmite Genomes"/>
        </authorList>
    </citation>
    <scope>NUCLEOTIDE SEQUENCE [LARGE SCALE GENOMIC DNA]</scope>
    <source>
        <strain evidence="1 2">AB57</strain>
    </source>
</reference>
<name>A0A2U3NZI0_9MYCO</name>
<protein>
    <submittedName>
        <fullName evidence="1">Ubiquinone/menaquinone biosynthesis C-methylase UbiE</fullName>
    </submittedName>
</protein>
<evidence type="ECO:0000313" key="1">
    <source>
        <dbReference type="EMBL" id="SPM36878.1"/>
    </source>
</evidence>
<dbReference type="Proteomes" id="UP000240988">
    <property type="component" value="Unassembled WGS sequence"/>
</dbReference>
<sequence length="61" mass="6882">MVFDDAVAMVGTYSRVIVASPEDRERRLAHARASLEARFPGAEAVDVPMRAFCWRADRMAR</sequence>
<keyword evidence="1" id="KW-0808">Transferase</keyword>
<keyword evidence="1" id="KW-0830">Ubiquinone</keyword>
<keyword evidence="2" id="KW-1185">Reference proteome</keyword>
<accession>A0A2U3NZI0</accession>
<organism evidence="1 2">
    <name type="scientific">Mycobacterium rhizamassiliense</name>
    <dbReference type="NCBI Taxonomy" id="1841860"/>
    <lineage>
        <taxon>Bacteria</taxon>
        <taxon>Bacillati</taxon>
        <taxon>Actinomycetota</taxon>
        <taxon>Actinomycetes</taxon>
        <taxon>Mycobacteriales</taxon>
        <taxon>Mycobacteriaceae</taxon>
        <taxon>Mycobacterium</taxon>
    </lineage>
</organism>
<dbReference type="EMBL" id="FUFA01000005">
    <property type="protein sequence ID" value="SPM36878.1"/>
    <property type="molecule type" value="Genomic_DNA"/>
</dbReference>
<dbReference type="STRING" id="1841860.GCA_900157375_04722"/>
<dbReference type="GO" id="GO:0032259">
    <property type="term" value="P:methylation"/>
    <property type="evidence" value="ECO:0007669"/>
    <property type="project" value="UniProtKB-KW"/>
</dbReference>
<dbReference type="AlphaFoldDB" id="A0A2U3NZI0"/>
<evidence type="ECO:0000313" key="2">
    <source>
        <dbReference type="Proteomes" id="UP000240988"/>
    </source>
</evidence>
<keyword evidence="1" id="KW-0489">Methyltransferase</keyword>
<gene>
    <name evidence="1" type="ORF">MRAB57_4719</name>
</gene>
<dbReference type="GO" id="GO:0008168">
    <property type="term" value="F:methyltransferase activity"/>
    <property type="evidence" value="ECO:0007669"/>
    <property type="project" value="UniProtKB-KW"/>
</dbReference>
<proteinExistence type="predicted"/>